<dbReference type="InterPro" id="IPR003029">
    <property type="entry name" value="S1_domain"/>
</dbReference>
<dbReference type="STRING" id="1437874.CSPHI_05280"/>
<dbReference type="InterPro" id="IPR018974">
    <property type="entry name" value="Tex-like_N"/>
</dbReference>
<dbReference type="SMART" id="SM00316">
    <property type="entry name" value="S1"/>
    <property type="match status" value="1"/>
</dbReference>
<dbReference type="InterPro" id="IPR012337">
    <property type="entry name" value="RNaseH-like_sf"/>
</dbReference>
<evidence type="ECO:0000256" key="1">
    <source>
        <dbReference type="SAM" id="MobiDB-lite"/>
    </source>
</evidence>
<dbReference type="InterPro" id="IPR044146">
    <property type="entry name" value="S1_Tex"/>
</dbReference>
<proteinExistence type="predicted"/>
<dbReference type="SUPFAM" id="SSF158832">
    <property type="entry name" value="Tex N-terminal region-like"/>
    <property type="match status" value="1"/>
</dbReference>
<dbReference type="Pfam" id="PF17674">
    <property type="entry name" value="HHH_9"/>
    <property type="match status" value="1"/>
</dbReference>
<dbReference type="SUPFAM" id="SSF50249">
    <property type="entry name" value="Nucleic acid-binding proteins"/>
    <property type="match status" value="1"/>
</dbReference>
<feature type="domain" description="S1 motif" evidence="2">
    <location>
        <begin position="640"/>
        <end position="709"/>
    </location>
</feature>
<dbReference type="InterPro" id="IPR010994">
    <property type="entry name" value="RuvA_2-like"/>
</dbReference>
<dbReference type="SUPFAM" id="SSF53098">
    <property type="entry name" value="Ribonuclease H-like"/>
    <property type="match status" value="1"/>
</dbReference>
<dbReference type="RefSeq" id="WP_075691803.1">
    <property type="nucleotide sequence ID" value="NZ_CP009248.1"/>
</dbReference>
<dbReference type="InterPro" id="IPR037027">
    <property type="entry name" value="YqgF/RNaseH-like_dom_sf"/>
</dbReference>
<evidence type="ECO:0000259" key="2">
    <source>
        <dbReference type="PROSITE" id="PS50126"/>
    </source>
</evidence>
<dbReference type="Gene3D" id="1.10.3500.10">
    <property type="entry name" value="Tex N-terminal region-like"/>
    <property type="match status" value="1"/>
</dbReference>
<reference evidence="3 4" key="1">
    <citation type="submission" date="2014-08" db="EMBL/GenBank/DDBJ databases">
        <title>Complete genome sequence of Corynebacterium sphenisci CECT 5990(T) (=DSM 44792(T)), isolated from healthy wild penguins.</title>
        <authorList>
            <person name="Ruckert C."/>
            <person name="Albersmeier A."/>
            <person name="Winkler A."/>
            <person name="Kalinowski J."/>
        </authorList>
    </citation>
    <scope>NUCLEOTIDE SEQUENCE [LARGE SCALE GENOMIC DNA]</scope>
    <source>
        <strain evidence="3 4">DSM 44792</strain>
    </source>
</reference>
<dbReference type="Gene3D" id="1.10.150.310">
    <property type="entry name" value="Tex RuvX-like domain-like"/>
    <property type="match status" value="1"/>
</dbReference>
<dbReference type="FunFam" id="1.10.150.310:FF:000001">
    <property type="entry name" value="RNA-binding transcriptional accessory protein"/>
    <property type="match status" value="1"/>
</dbReference>
<dbReference type="KEGG" id="csph:CSPHI_05280"/>
<dbReference type="PANTHER" id="PTHR10724:SF10">
    <property type="entry name" value="S1 RNA-BINDING DOMAIN-CONTAINING PROTEIN 1"/>
    <property type="match status" value="1"/>
</dbReference>
<evidence type="ECO:0000313" key="4">
    <source>
        <dbReference type="Proteomes" id="UP000185469"/>
    </source>
</evidence>
<organism evidence="3 4">
    <name type="scientific">Corynebacterium sphenisci DSM 44792</name>
    <dbReference type="NCBI Taxonomy" id="1437874"/>
    <lineage>
        <taxon>Bacteria</taxon>
        <taxon>Bacillati</taxon>
        <taxon>Actinomycetota</taxon>
        <taxon>Actinomycetes</taxon>
        <taxon>Mycobacteriales</taxon>
        <taxon>Corynebacteriaceae</taxon>
        <taxon>Corynebacterium</taxon>
    </lineage>
</organism>
<dbReference type="InterPro" id="IPR012340">
    <property type="entry name" value="NA-bd_OB-fold"/>
</dbReference>
<dbReference type="FunFam" id="1.10.10.650:FF:000001">
    <property type="entry name" value="S1 RNA-binding domain 1"/>
    <property type="match status" value="1"/>
</dbReference>
<dbReference type="PROSITE" id="PS50126">
    <property type="entry name" value="S1"/>
    <property type="match status" value="1"/>
</dbReference>
<dbReference type="InterPro" id="IPR050437">
    <property type="entry name" value="Ribos_protein_bS1-like"/>
</dbReference>
<dbReference type="Pfam" id="PF22706">
    <property type="entry name" value="Tex_central_region"/>
    <property type="match status" value="1"/>
</dbReference>
<dbReference type="CDD" id="cd05685">
    <property type="entry name" value="S1_Tex"/>
    <property type="match status" value="1"/>
</dbReference>
<evidence type="ECO:0000313" key="3">
    <source>
        <dbReference type="EMBL" id="APT90542.1"/>
    </source>
</evidence>
<dbReference type="SUPFAM" id="SSF47781">
    <property type="entry name" value="RuvA domain 2-like"/>
    <property type="match status" value="2"/>
</dbReference>
<dbReference type="Pfam" id="PF12836">
    <property type="entry name" value="HHH_3"/>
    <property type="match status" value="1"/>
</dbReference>
<dbReference type="GO" id="GO:0003729">
    <property type="term" value="F:mRNA binding"/>
    <property type="evidence" value="ECO:0007669"/>
    <property type="project" value="TreeGrafter"/>
</dbReference>
<dbReference type="Pfam" id="PF00575">
    <property type="entry name" value="S1"/>
    <property type="match status" value="1"/>
</dbReference>
<dbReference type="Gene3D" id="2.40.50.140">
    <property type="entry name" value="Nucleic acid-binding proteins"/>
    <property type="match status" value="1"/>
</dbReference>
<sequence>MIADTIAAELDVAARRVAAAIALLDEGNTVPFIARYRKEATGGLDDTQLRTIADRVTYLRELDARKQTVLTAIEAQGKLTGQLRALIAGCDSKARLEDLYLPFKRRRRTRADIAREAGLDALADALVAHPDADPADLAAGHLAEGFADAEAALAGARDIIVDRLATDPDLVGGTRERVWADGVLRAAVVEGREDSGAKYRDYFDHAEPLTAMPGHRVLAMLRGEAEGVLSLSVDAGEDAVHEERVRAAGDLPRSPWLDRAVRAAWRTRLAPGAALDARNRLRERAEDEAVAVFARNLRDLLLAAPAGRRATLGLDPGYRNGVKCAVVDGTGKVLATAVVHPHQPTRRWAESRARLAELAADHGVELIAVGNGTASRETLRLAREVGELLAAAGGTAPQTVTVSEAGASVYSASAAAAAEFPDMDVSLRGAVSIARRLQDPLAELVKIDPRSIGVGQYQHDVSQAKLAAGLDAVVEDAVNAVGVEVNTASAALLARVAGVSATVAGNIVAHRDAHGAFTSRAELLDVPRLGPRAYEQCAGFLRIHGAANPLDASAVHPESYPVADRIAAAAGLGVAELIGNAAALGRLDPADFVDEAAGVGLPTVADILAELDKPGRDPRPAFRTAALREDVAEPADLVPGMILEGTVTNVAAFGAFVDIGVHQDGLVHVSALADRYVADPHEVVASGQVVRVKVLDVDLDRKRIGLSMRLADEPAAAGAGRAGRGGRGGGAGGSGGSRGRRRAGGRGRGGDSGAGGGGAMAEALRRAGFER</sequence>
<dbReference type="InterPro" id="IPR006641">
    <property type="entry name" value="YqgF/RNaseH-like_dom"/>
</dbReference>
<dbReference type="InterPro" id="IPR023323">
    <property type="entry name" value="Tex-like_dom_sf"/>
</dbReference>
<feature type="compositionally biased region" description="Gly residues" evidence="1">
    <location>
        <begin position="746"/>
        <end position="759"/>
    </location>
</feature>
<name>A0A1L7CXL5_9CORY</name>
<dbReference type="FunFam" id="3.30.420.140:FF:000001">
    <property type="entry name" value="RNA-binding transcriptional accessory protein"/>
    <property type="match status" value="1"/>
</dbReference>
<dbReference type="Gene3D" id="3.30.420.140">
    <property type="entry name" value="YqgF/RNase H-like domain"/>
    <property type="match status" value="1"/>
</dbReference>
<dbReference type="InterPro" id="IPR023319">
    <property type="entry name" value="Tex-like_HTH_dom_sf"/>
</dbReference>
<dbReference type="InterPro" id="IPR032639">
    <property type="entry name" value="Tex_YqgF"/>
</dbReference>
<dbReference type="Proteomes" id="UP000185469">
    <property type="component" value="Chromosome"/>
</dbReference>
<dbReference type="AlphaFoldDB" id="A0A1L7CXL5"/>
<dbReference type="GO" id="GO:0005829">
    <property type="term" value="C:cytosol"/>
    <property type="evidence" value="ECO:0007669"/>
    <property type="project" value="TreeGrafter"/>
</dbReference>
<gene>
    <name evidence="3" type="ORF">CSPHI_05280</name>
</gene>
<keyword evidence="4" id="KW-1185">Reference proteome</keyword>
<dbReference type="Pfam" id="PF09371">
    <property type="entry name" value="Tex_N"/>
    <property type="match status" value="1"/>
</dbReference>
<accession>A0A1L7CXL5</accession>
<dbReference type="GO" id="GO:0006139">
    <property type="term" value="P:nucleobase-containing compound metabolic process"/>
    <property type="evidence" value="ECO:0007669"/>
    <property type="project" value="InterPro"/>
</dbReference>
<dbReference type="EMBL" id="CP009248">
    <property type="protein sequence ID" value="APT90542.1"/>
    <property type="molecule type" value="Genomic_DNA"/>
</dbReference>
<feature type="compositionally biased region" description="Gly residues" evidence="1">
    <location>
        <begin position="720"/>
        <end position="737"/>
    </location>
</feature>
<protein>
    <submittedName>
        <fullName evidence="3">Transcription accessory protein</fullName>
    </submittedName>
</protein>
<dbReference type="SMART" id="SM00732">
    <property type="entry name" value="YqgFc"/>
    <property type="match status" value="1"/>
</dbReference>
<dbReference type="Gene3D" id="1.10.10.650">
    <property type="entry name" value="RuvA domain 2-like"/>
    <property type="match status" value="1"/>
</dbReference>
<dbReference type="FunFam" id="2.40.50.140:FF:000051">
    <property type="entry name" value="RNA-binding transcriptional accessory protein"/>
    <property type="match status" value="1"/>
</dbReference>
<feature type="region of interest" description="Disordered" evidence="1">
    <location>
        <begin position="715"/>
        <end position="771"/>
    </location>
</feature>
<dbReference type="InterPro" id="IPR055179">
    <property type="entry name" value="Tex-like_central_region"/>
</dbReference>
<dbReference type="Pfam" id="PF16921">
    <property type="entry name" value="Tex_YqgF"/>
    <property type="match status" value="1"/>
</dbReference>
<dbReference type="GO" id="GO:0006412">
    <property type="term" value="P:translation"/>
    <property type="evidence" value="ECO:0007669"/>
    <property type="project" value="TreeGrafter"/>
</dbReference>
<dbReference type="GO" id="GO:0003735">
    <property type="term" value="F:structural constituent of ribosome"/>
    <property type="evidence" value="ECO:0007669"/>
    <property type="project" value="TreeGrafter"/>
</dbReference>
<dbReference type="PANTHER" id="PTHR10724">
    <property type="entry name" value="30S RIBOSOMAL PROTEIN S1"/>
    <property type="match status" value="1"/>
</dbReference>
<dbReference type="OrthoDB" id="9804714at2"/>
<dbReference type="InterPro" id="IPR041692">
    <property type="entry name" value="HHH_9"/>
</dbReference>